<organism evidence="8 9">
    <name type="scientific">Elongatibacter sediminis</name>
    <dbReference type="NCBI Taxonomy" id="3119006"/>
    <lineage>
        <taxon>Bacteria</taxon>
        <taxon>Pseudomonadati</taxon>
        <taxon>Pseudomonadota</taxon>
        <taxon>Gammaproteobacteria</taxon>
        <taxon>Chromatiales</taxon>
        <taxon>Wenzhouxiangellaceae</taxon>
        <taxon>Elongatibacter</taxon>
    </lineage>
</organism>
<gene>
    <name evidence="8" type="ORF">V3330_05010</name>
</gene>
<feature type="transmembrane region" description="Helical" evidence="6">
    <location>
        <begin position="415"/>
        <end position="438"/>
    </location>
</feature>
<dbReference type="InterPro" id="IPR011701">
    <property type="entry name" value="MFS"/>
</dbReference>
<feature type="transmembrane region" description="Helical" evidence="6">
    <location>
        <begin position="117"/>
        <end position="138"/>
    </location>
</feature>
<evidence type="ECO:0000259" key="7">
    <source>
        <dbReference type="PROSITE" id="PS50850"/>
    </source>
</evidence>
<evidence type="ECO:0000256" key="3">
    <source>
        <dbReference type="ARBA" id="ARBA00022692"/>
    </source>
</evidence>
<dbReference type="SUPFAM" id="SSF103473">
    <property type="entry name" value="MFS general substrate transporter"/>
    <property type="match status" value="1"/>
</dbReference>
<evidence type="ECO:0000256" key="6">
    <source>
        <dbReference type="SAM" id="Phobius"/>
    </source>
</evidence>
<feature type="domain" description="Major facilitator superfamily (MFS) profile" evidence="7">
    <location>
        <begin position="256"/>
        <end position="456"/>
    </location>
</feature>
<evidence type="ECO:0000313" key="9">
    <source>
        <dbReference type="Proteomes" id="UP001359886"/>
    </source>
</evidence>
<dbReference type="InterPro" id="IPR020846">
    <property type="entry name" value="MFS_dom"/>
</dbReference>
<feature type="transmembrane region" description="Helical" evidence="6">
    <location>
        <begin position="388"/>
        <end position="409"/>
    </location>
</feature>
<dbReference type="PANTHER" id="PTHR12778:SF10">
    <property type="entry name" value="MAJOR FACILITATOR SUPERFAMILY DOMAIN-CONTAINING PROTEIN 3"/>
    <property type="match status" value="1"/>
</dbReference>
<feature type="transmembrane region" description="Helical" evidence="6">
    <location>
        <begin position="236"/>
        <end position="253"/>
    </location>
</feature>
<dbReference type="RefSeq" id="WP_354694296.1">
    <property type="nucleotide sequence ID" value="NZ_JAZHOG010000003.1"/>
</dbReference>
<keyword evidence="2" id="KW-0813">Transport</keyword>
<evidence type="ECO:0000256" key="4">
    <source>
        <dbReference type="ARBA" id="ARBA00022989"/>
    </source>
</evidence>
<dbReference type="InterPro" id="IPR004752">
    <property type="entry name" value="AmpG_permease/AT-1"/>
</dbReference>
<dbReference type="GO" id="GO:0022857">
    <property type="term" value="F:transmembrane transporter activity"/>
    <property type="evidence" value="ECO:0007669"/>
    <property type="project" value="InterPro"/>
</dbReference>
<dbReference type="PANTHER" id="PTHR12778">
    <property type="entry name" value="SOLUTE CARRIER FAMILY 33 ACETYL-COA TRANSPORTER -RELATED"/>
    <property type="match status" value="1"/>
</dbReference>
<dbReference type="AlphaFoldDB" id="A0AAW9REX9"/>
<feature type="transmembrane region" description="Helical" evidence="6">
    <location>
        <begin position="184"/>
        <end position="202"/>
    </location>
</feature>
<dbReference type="GO" id="GO:0016020">
    <property type="term" value="C:membrane"/>
    <property type="evidence" value="ECO:0007669"/>
    <property type="project" value="UniProtKB-SubCell"/>
</dbReference>
<dbReference type="InterPro" id="IPR036259">
    <property type="entry name" value="MFS_trans_sf"/>
</dbReference>
<comment type="caution">
    <text evidence="8">The sequence shown here is derived from an EMBL/GenBank/DDBJ whole genome shotgun (WGS) entry which is preliminary data.</text>
</comment>
<evidence type="ECO:0000313" key="8">
    <source>
        <dbReference type="EMBL" id="MEJ8566975.1"/>
    </source>
</evidence>
<keyword evidence="4 6" id="KW-1133">Transmembrane helix</keyword>
<dbReference type="Proteomes" id="UP001359886">
    <property type="component" value="Unassembled WGS sequence"/>
</dbReference>
<sequence length="456" mass="49212">MNEPVAGWREAVAVYLRAPVLRMLLFGFSAGLPYLLVFSTLTAWLRYAGVSRTAIGLFSWIGITYSIKLLWSPFVDKLRLPLLTPWLGQRRGWMVLAQVVLVGALGAMAMTDPATDLRFIALFAVIAAFASATQDITIDAFRIESEAEEFQAAMASTYVLGYRVATLVAGAGALYLADFFSWQVAYLAMSACMIVGLIAVAISPEPSRQDRLTDLRQDPWVIRFAGTGGTGHGHDLRVWIIGAVLAPLLAFVQRYRLYSIAILGLVALYKMSDISMAAMANPLYIDLGFSLSEIASVTKVFGLLMTITGGFVAGVLVARYGIAPMMLVGALLVAVTNLLFAWLSTVGYSLPALFVTIGGDNFSNGFAAVTLIAWLSSLVDRRYTATQYALLSSLMTLPGMFVGGLSGFVADGYGYTVFFFYAAALGIPAILLCLYFLVLKLRGIDYTLASAPAVPE</sequence>
<feature type="transmembrane region" description="Helical" evidence="6">
    <location>
        <begin position="53"/>
        <end position="71"/>
    </location>
</feature>
<keyword evidence="9" id="KW-1185">Reference proteome</keyword>
<proteinExistence type="predicted"/>
<evidence type="ECO:0000256" key="2">
    <source>
        <dbReference type="ARBA" id="ARBA00022448"/>
    </source>
</evidence>
<evidence type="ECO:0000256" key="1">
    <source>
        <dbReference type="ARBA" id="ARBA00004141"/>
    </source>
</evidence>
<feature type="transmembrane region" description="Helical" evidence="6">
    <location>
        <begin position="325"/>
        <end position="344"/>
    </location>
</feature>
<name>A0AAW9REX9_9GAMM</name>
<feature type="transmembrane region" description="Helical" evidence="6">
    <location>
        <begin position="20"/>
        <end position="41"/>
    </location>
</feature>
<keyword evidence="5 6" id="KW-0472">Membrane</keyword>
<feature type="transmembrane region" description="Helical" evidence="6">
    <location>
        <begin position="300"/>
        <end position="318"/>
    </location>
</feature>
<dbReference type="Pfam" id="PF07690">
    <property type="entry name" value="MFS_1"/>
    <property type="match status" value="1"/>
</dbReference>
<feature type="transmembrane region" description="Helical" evidence="6">
    <location>
        <begin position="260"/>
        <end position="280"/>
    </location>
</feature>
<feature type="transmembrane region" description="Helical" evidence="6">
    <location>
        <begin position="350"/>
        <end position="376"/>
    </location>
</feature>
<feature type="transmembrane region" description="Helical" evidence="6">
    <location>
        <begin position="158"/>
        <end position="177"/>
    </location>
</feature>
<accession>A0AAW9REX9</accession>
<feature type="transmembrane region" description="Helical" evidence="6">
    <location>
        <begin position="91"/>
        <end position="110"/>
    </location>
</feature>
<dbReference type="NCBIfam" id="TIGR00901">
    <property type="entry name" value="2A0125"/>
    <property type="match status" value="1"/>
</dbReference>
<comment type="subcellular location">
    <subcellularLocation>
        <location evidence="1">Membrane</location>
        <topology evidence="1">Multi-pass membrane protein</topology>
    </subcellularLocation>
</comment>
<reference evidence="8 9" key="1">
    <citation type="submission" date="2024-02" db="EMBL/GenBank/DDBJ databases">
        <title>A novel Wenzhouxiangellaceae bacterium, isolated from coastal sediments.</title>
        <authorList>
            <person name="Du Z.-J."/>
            <person name="Ye Y.-Q."/>
            <person name="Zhang X.-Y."/>
        </authorList>
    </citation>
    <scope>NUCLEOTIDE SEQUENCE [LARGE SCALE GENOMIC DNA]</scope>
    <source>
        <strain evidence="8 9">CH-27</strain>
    </source>
</reference>
<evidence type="ECO:0000256" key="5">
    <source>
        <dbReference type="ARBA" id="ARBA00023136"/>
    </source>
</evidence>
<keyword evidence="3 6" id="KW-0812">Transmembrane</keyword>
<dbReference type="Gene3D" id="1.20.1250.20">
    <property type="entry name" value="MFS general substrate transporter like domains"/>
    <property type="match status" value="2"/>
</dbReference>
<dbReference type="PROSITE" id="PS50850">
    <property type="entry name" value="MFS"/>
    <property type="match status" value="1"/>
</dbReference>
<protein>
    <submittedName>
        <fullName evidence="8">MFS transporter</fullName>
    </submittedName>
</protein>
<dbReference type="EMBL" id="JAZHOG010000003">
    <property type="protein sequence ID" value="MEJ8566975.1"/>
    <property type="molecule type" value="Genomic_DNA"/>
</dbReference>